<comment type="similarity">
    <text evidence="2">Belongs to the MGMT family.</text>
</comment>
<dbReference type="GeneID" id="9627344"/>
<keyword evidence="7" id="KW-0227">DNA damage</keyword>
<evidence type="ECO:0000256" key="12">
    <source>
        <dbReference type="SAM" id="MobiDB-lite"/>
    </source>
</evidence>
<evidence type="ECO:0000313" key="15">
    <source>
        <dbReference type="Proteomes" id="UP000001058"/>
    </source>
</evidence>
<dbReference type="InterPro" id="IPR036388">
    <property type="entry name" value="WH-like_DNA-bd_sf"/>
</dbReference>
<keyword evidence="15" id="KW-1185">Reference proteome</keyword>
<comment type="catalytic activity">
    <reaction evidence="11">
        <text>a 6-O-methyl-2'-deoxyguanosine in DNA + L-cysteinyl-[protein] = S-methyl-L-cysteinyl-[protein] + a 2'-deoxyguanosine in DNA</text>
        <dbReference type="Rhea" id="RHEA:24000"/>
        <dbReference type="Rhea" id="RHEA-COMP:10131"/>
        <dbReference type="Rhea" id="RHEA-COMP:10132"/>
        <dbReference type="Rhea" id="RHEA-COMP:11367"/>
        <dbReference type="Rhea" id="RHEA-COMP:11368"/>
        <dbReference type="ChEBI" id="CHEBI:29950"/>
        <dbReference type="ChEBI" id="CHEBI:82612"/>
        <dbReference type="ChEBI" id="CHEBI:85445"/>
        <dbReference type="ChEBI" id="CHEBI:85448"/>
        <dbReference type="EC" id="2.1.1.63"/>
    </reaction>
</comment>
<keyword evidence="5" id="KW-0489">Methyltransferase</keyword>
<dbReference type="RefSeq" id="XP_002948780.1">
    <property type="nucleotide sequence ID" value="XM_002948734.1"/>
</dbReference>
<dbReference type="InterPro" id="IPR014048">
    <property type="entry name" value="MethylDNA_cys_MeTrfase_DNA-bd"/>
</dbReference>
<dbReference type="EC" id="2.1.1.63" evidence="3"/>
<dbReference type="EMBL" id="GL378332">
    <property type="protein sequence ID" value="EFJ50160.1"/>
    <property type="molecule type" value="Genomic_DNA"/>
</dbReference>
<name>D8TQI7_VOLCA</name>
<comment type="catalytic activity">
    <reaction evidence="1">
        <text>a 4-O-methyl-thymidine in DNA + L-cysteinyl-[protein] = a thymidine in DNA + S-methyl-L-cysteinyl-[protein]</text>
        <dbReference type="Rhea" id="RHEA:53428"/>
        <dbReference type="Rhea" id="RHEA-COMP:10131"/>
        <dbReference type="Rhea" id="RHEA-COMP:10132"/>
        <dbReference type="Rhea" id="RHEA-COMP:13555"/>
        <dbReference type="Rhea" id="RHEA-COMP:13556"/>
        <dbReference type="ChEBI" id="CHEBI:29950"/>
        <dbReference type="ChEBI" id="CHEBI:82612"/>
        <dbReference type="ChEBI" id="CHEBI:137386"/>
        <dbReference type="ChEBI" id="CHEBI:137387"/>
        <dbReference type="EC" id="2.1.1.63"/>
    </reaction>
</comment>
<dbReference type="PANTHER" id="PTHR10815:SF13">
    <property type="entry name" value="METHYLATED-DNA--PROTEIN-CYSTEINE METHYLTRANSFERASE"/>
    <property type="match status" value="1"/>
</dbReference>
<protein>
    <recommendedName>
        <fullName evidence="4">Methylated-DNA--protein-cysteine methyltransferase</fullName>
        <ecNumber evidence="3">2.1.1.63</ecNumber>
    </recommendedName>
    <alternativeName>
        <fullName evidence="9">6-O-methylguanine-DNA methyltransferase</fullName>
    </alternativeName>
    <alternativeName>
        <fullName evidence="10">O-6-methylguanine-DNA-alkyltransferase</fullName>
    </alternativeName>
</protein>
<evidence type="ECO:0000256" key="3">
    <source>
        <dbReference type="ARBA" id="ARBA00011918"/>
    </source>
</evidence>
<dbReference type="Proteomes" id="UP000001058">
    <property type="component" value="Unassembled WGS sequence"/>
</dbReference>
<keyword evidence="6" id="KW-0808">Transferase</keyword>
<dbReference type="eggNOG" id="ENOG502SCX6">
    <property type="taxonomic scope" value="Eukaryota"/>
</dbReference>
<dbReference type="KEGG" id="vcn:VOLCADRAFT_103991"/>
<dbReference type="PROSITE" id="PS00374">
    <property type="entry name" value="MGMT"/>
    <property type="match status" value="1"/>
</dbReference>
<dbReference type="Pfam" id="PF01035">
    <property type="entry name" value="DNA_binding_1"/>
    <property type="match status" value="1"/>
</dbReference>
<feature type="region of interest" description="Disordered" evidence="12">
    <location>
        <begin position="1"/>
        <end position="23"/>
    </location>
</feature>
<organism evidence="15">
    <name type="scientific">Volvox carteri f. nagariensis</name>
    <dbReference type="NCBI Taxonomy" id="3068"/>
    <lineage>
        <taxon>Eukaryota</taxon>
        <taxon>Viridiplantae</taxon>
        <taxon>Chlorophyta</taxon>
        <taxon>core chlorophytes</taxon>
        <taxon>Chlorophyceae</taxon>
        <taxon>CS clade</taxon>
        <taxon>Chlamydomonadales</taxon>
        <taxon>Volvocaceae</taxon>
        <taxon>Volvox</taxon>
    </lineage>
</organism>
<dbReference type="GO" id="GO:0006281">
    <property type="term" value="P:DNA repair"/>
    <property type="evidence" value="ECO:0007669"/>
    <property type="project" value="UniProtKB-KW"/>
</dbReference>
<dbReference type="InterPro" id="IPR001497">
    <property type="entry name" value="MethylDNA_cys_MeTrfase_AS"/>
</dbReference>
<evidence type="ECO:0000256" key="9">
    <source>
        <dbReference type="ARBA" id="ARBA00030795"/>
    </source>
</evidence>
<evidence type="ECO:0000256" key="8">
    <source>
        <dbReference type="ARBA" id="ARBA00023204"/>
    </source>
</evidence>
<dbReference type="CDD" id="cd06445">
    <property type="entry name" value="ATase"/>
    <property type="match status" value="1"/>
</dbReference>
<evidence type="ECO:0000256" key="4">
    <source>
        <dbReference type="ARBA" id="ARBA00015377"/>
    </source>
</evidence>
<evidence type="ECO:0000256" key="7">
    <source>
        <dbReference type="ARBA" id="ARBA00022763"/>
    </source>
</evidence>
<sequence>MAKRKREPKDDDLQSNKPNRSPTAFEERLYQALRRNPFAPMVPCHRVVAADLSIGGFSGAWGIADPKVQRKKRLLEDEGVKFVGCTVLSDEYVLNAEQLRQRLSEALAAESGGGSKAWKAQGGA</sequence>
<dbReference type="STRING" id="3068.D8TQI7"/>
<dbReference type="GO" id="GO:0032259">
    <property type="term" value="P:methylation"/>
    <property type="evidence" value="ECO:0007669"/>
    <property type="project" value="UniProtKB-KW"/>
</dbReference>
<evidence type="ECO:0000256" key="2">
    <source>
        <dbReference type="ARBA" id="ARBA00008711"/>
    </source>
</evidence>
<dbReference type="AlphaFoldDB" id="D8TQI7"/>
<evidence type="ECO:0000313" key="14">
    <source>
        <dbReference type="EMBL" id="EFJ50160.1"/>
    </source>
</evidence>
<feature type="domain" description="Methylated-DNA-[protein]-cysteine S-methyltransferase DNA binding" evidence="13">
    <location>
        <begin position="31"/>
        <end position="80"/>
    </location>
</feature>
<keyword evidence="8" id="KW-0234">DNA repair</keyword>
<evidence type="ECO:0000256" key="1">
    <source>
        <dbReference type="ARBA" id="ARBA00001286"/>
    </source>
</evidence>
<evidence type="ECO:0000259" key="13">
    <source>
        <dbReference type="Pfam" id="PF01035"/>
    </source>
</evidence>
<evidence type="ECO:0000256" key="10">
    <source>
        <dbReference type="ARBA" id="ARBA00031621"/>
    </source>
</evidence>
<proteinExistence type="inferred from homology"/>
<dbReference type="InterPro" id="IPR036217">
    <property type="entry name" value="MethylDNA_cys_MeTrfase_DNAb"/>
</dbReference>
<dbReference type="GO" id="GO:0003908">
    <property type="term" value="F:methylated-DNA-[protein]-cysteine S-methyltransferase activity"/>
    <property type="evidence" value="ECO:0007669"/>
    <property type="project" value="UniProtKB-EC"/>
</dbReference>
<reference evidence="14 15" key="1">
    <citation type="journal article" date="2010" name="Science">
        <title>Genomic analysis of organismal complexity in the multicellular green alga Volvox carteri.</title>
        <authorList>
            <person name="Prochnik S.E."/>
            <person name="Umen J."/>
            <person name="Nedelcu A.M."/>
            <person name="Hallmann A."/>
            <person name="Miller S.M."/>
            <person name="Nishii I."/>
            <person name="Ferris P."/>
            <person name="Kuo A."/>
            <person name="Mitros T."/>
            <person name="Fritz-Laylin L.K."/>
            <person name="Hellsten U."/>
            <person name="Chapman J."/>
            <person name="Simakov O."/>
            <person name="Rensing S.A."/>
            <person name="Terry A."/>
            <person name="Pangilinan J."/>
            <person name="Kapitonov V."/>
            <person name="Jurka J."/>
            <person name="Salamov A."/>
            <person name="Shapiro H."/>
            <person name="Schmutz J."/>
            <person name="Grimwood J."/>
            <person name="Lindquist E."/>
            <person name="Lucas S."/>
            <person name="Grigoriev I.V."/>
            <person name="Schmitt R."/>
            <person name="Kirk D."/>
            <person name="Rokhsar D.S."/>
        </authorList>
    </citation>
    <scope>NUCLEOTIDE SEQUENCE [LARGE SCALE GENOMIC DNA]</scope>
    <source>
        <strain evidence="15">f. Nagariensis / Eve</strain>
    </source>
</reference>
<gene>
    <name evidence="14" type="ORF">VOLCADRAFT_103991</name>
</gene>
<dbReference type="Gene3D" id="1.10.10.10">
    <property type="entry name" value="Winged helix-like DNA-binding domain superfamily/Winged helix DNA-binding domain"/>
    <property type="match status" value="1"/>
</dbReference>
<accession>D8TQI7</accession>
<dbReference type="InParanoid" id="D8TQI7"/>
<evidence type="ECO:0000256" key="11">
    <source>
        <dbReference type="ARBA" id="ARBA00049348"/>
    </source>
</evidence>
<dbReference type="OrthoDB" id="1907495at2759"/>
<dbReference type="PANTHER" id="PTHR10815">
    <property type="entry name" value="METHYLATED-DNA--PROTEIN-CYSTEINE METHYLTRANSFERASE"/>
    <property type="match status" value="1"/>
</dbReference>
<evidence type="ECO:0000256" key="6">
    <source>
        <dbReference type="ARBA" id="ARBA00022679"/>
    </source>
</evidence>
<evidence type="ECO:0000256" key="5">
    <source>
        <dbReference type="ARBA" id="ARBA00022603"/>
    </source>
</evidence>
<dbReference type="SUPFAM" id="SSF46767">
    <property type="entry name" value="Methylated DNA-protein cysteine methyltransferase, C-terminal domain"/>
    <property type="match status" value="1"/>
</dbReference>